<evidence type="ECO:0000313" key="1">
    <source>
        <dbReference type="EMBL" id="MEM5537760.1"/>
    </source>
</evidence>
<keyword evidence="2" id="KW-1185">Reference proteome</keyword>
<reference evidence="1 2" key="1">
    <citation type="submission" date="2024-03" db="EMBL/GenBank/DDBJ databases">
        <title>Community enrichment and isolation of bacterial strains for fucoidan degradation.</title>
        <authorList>
            <person name="Sichert A."/>
        </authorList>
    </citation>
    <scope>NUCLEOTIDE SEQUENCE [LARGE SCALE GENOMIC DNA]</scope>
    <source>
        <strain evidence="1 2">AS76</strain>
    </source>
</reference>
<dbReference type="EMBL" id="JBBMRA010000019">
    <property type="protein sequence ID" value="MEM5537760.1"/>
    <property type="molecule type" value="Genomic_DNA"/>
</dbReference>
<proteinExistence type="predicted"/>
<sequence>MPLSKPARRSAQHTRTVTCTGYLRDDQLWDIEARMTDIKTHDVDNAERGGYVAGGEAFHDISIRVTLDKGLYIHQVEAVIDGSPFRMCSQITSAFKKLEGSRIGPGWQKQARALLGGVAGCTHLNDLLPVVATTAIQAIWPSSGKEGDGGVLKEGAKFMLNSCHVWGQSSDMVKTYLPEHYIDK</sequence>
<protein>
    <submittedName>
        <fullName evidence="1">DUF2889 domain-containing protein</fullName>
    </submittedName>
</protein>
<dbReference type="Pfam" id="PF11136">
    <property type="entry name" value="DUF2889"/>
    <property type="match status" value="1"/>
</dbReference>
<name>A0ABU9TVL9_9GAMM</name>
<evidence type="ECO:0000313" key="2">
    <source>
        <dbReference type="Proteomes" id="UP001449225"/>
    </source>
</evidence>
<dbReference type="InterPro" id="IPR021312">
    <property type="entry name" value="DUF2889"/>
</dbReference>
<dbReference type="Proteomes" id="UP001449225">
    <property type="component" value="Unassembled WGS sequence"/>
</dbReference>
<accession>A0ABU9TVL9</accession>
<gene>
    <name evidence="1" type="ORF">WNY58_15335</name>
</gene>
<comment type="caution">
    <text evidence="1">The sequence shown here is derived from an EMBL/GenBank/DDBJ whole genome shotgun (WGS) entry which is preliminary data.</text>
</comment>
<dbReference type="RefSeq" id="WP_342854975.1">
    <property type="nucleotide sequence ID" value="NZ_JBBMRA010000019.1"/>
</dbReference>
<organism evidence="1 2">
    <name type="scientific">Neptuniibacter pectenicola</name>
    <dbReference type="NCBI Taxonomy" id="1806669"/>
    <lineage>
        <taxon>Bacteria</taxon>
        <taxon>Pseudomonadati</taxon>
        <taxon>Pseudomonadota</taxon>
        <taxon>Gammaproteobacteria</taxon>
        <taxon>Oceanospirillales</taxon>
        <taxon>Oceanospirillaceae</taxon>
        <taxon>Neptuniibacter</taxon>
    </lineage>
</organism>